<protein>
    <submittedName>
        <fullName evidence="2">Uncharacterized protein</fullName>
    </submittedName>
</protein>
<gene>
    <name evidence="2" type="ORF">Naga_101383g1</name>
</gene>
<feature type="region of interest" description="Disordered" evidence="1">
    <location>
        <begin position="174"/>
        <end position="205"/>
    </location>
</feature>
<feature type="compositionally biased region" description="Basic and acidic residues" evidence="1">
    <location>
        <begin position="182"/>
        <end position="205"/>
    </location>
</feature>
<sequence length="282" mass="30935">MLHTLLRFPPPPPPRPPPAPCAISCRATALSSNTCSRVSIFPSAWLPSAGRTPVSQGRERGRGGKGRREGGRERGRKGRRGEGEREGSRSELEDCDTTPCASPISCFLPSNPRTFVRPNDSSFPPSLLPSLPPSLPPCQPPQKHELLRCEDMIALLLFPPEKLERGLFSVARDFTPRPGDPVGRDNFKGKRREGPQTTEHRREGGTRMSTSIFCNRETRGFSMTCKSLKACSLTPTPCSKNGPADTWKRNLAVLSSFPLVPCDCGPFPFLLSLPPLSPYFLS</sequence>
<comment type="caution">
    <text evidence="2">The sequence shown here is derived from an EMBL/GenBank/DDBJ whole genome shotgun (WGS) entry which is preliminary data.</text>
</comment>
<feature type="compositionally biased region" description="Basic and acidic residues" evidence="1">
    <location>
        <begin position="80"/>
        <end position="92"/>
    </location>
</feature>
<evidence type="ECO:0000256" key="1">
    <source>
        <dbReference type="SAM" id="MobiDB-lite"/>
    </source>
</evidence>
<dbReference type="AlphaFoldDB" id="W7U7N6"/>
<keyword evidence="3" id="KW-1185">Reference proteome</keyword>
<accession>W7U7N6</accession>
<dbReference type="Proteomes" id="UP000019335">
    <property type="component" value="Chromosome 4"/>
</dbReference>
<proteinExistence type="predicted"/>
<reference evidence="2 3" key="1">
    <citation type="journal article" date="2014" name="Mol. Plant">
        <title>Chromosome Scale Genome Assembly and Transcriptome Profiling of Nannochloropsis gaditana in Nitrogen Depletion.</title>
        <authorList>
            <person name="Corteggiani Carpinelli E."/>
            <person name="Telatin A."/>
            <person name="Vitulo N."/>
            <person name="Forcato C."/>
            <person name="D'Angelo M."/>
            <person name="Schiavon R."/>
            <person name="Vezzi A."/>
            <person name="Giacometti G.M."/>
            <person name="Morosinotto T."/>
            <person name="Valle G."/>
        </authorList>
    </citation>
    <scope>NUCLEOTIDE SEQUENCE [LARGE SCALE GENOMIC DNA]</scope>
    <source>
        <strain evidence="2 3">B-31</strain>
    </source>
</reference>
<organism evidence="2 3">
    <name type="scientific">Nannochloropsis gaditana</name>
    <dbReference type="NCBI Taxonomy" id="72520"/>
    <lineage>
        <taxon>Eukaryota</taxon>
        <taxon>Sar</taxon>
        <taxon>Stramenopiles</taxon>
        <taxon>Ochrophyta</taxon>
        <taxon>Eustigmatophyceae</taxon>
        <taxon>Eustigmatales</taxon>
        <taxon>Monodopsidaceae</taxon>
        <taxon>Nannochloropsis</taxon>
    </lineage>
</organism>
<feature type="region of interest" description="Disordered" evidence="1">
    <location>
        <begin position="46"/>
        <end position="98"/>
    </location>
</feature>
<feature type="compositionally biased region" description="Basic and acidic residues" evidence="1">
    <location>
        <begin position="57"/>
        <end position="73"/>
    </location>
</feature>
<evidence type="ECO:0000313" key="2">
    <source>
        <dbReference type="EMBL" id="EWM28904.1"/>
    </source>
</evidence>
<evidence type="ECO:0000313" key="3">
    <source>
        <dbReference type="Proteomes" id="UP000019335"/>
    </source>
</evidence>
<dbReference type="EMBL" id="AZIL01000248">
    <property type="protein sequence ID" value="EWM28904.1"/>
    <property type="molecule type" value="Genomic_DNA"/>
</dbReference>
<name>W7U7N6_9STRA</name>